<evidence type="ECO:0000313" key="2">
    <source>
        <dbReference type="Proteomes" id="UP000283269"/>
    </source>
</evidence>
<sequence>MFSLYHEQLYSPGTGAGATAQTISSSIIEQVAGYDAQLRAKIAAKIKSDKSLASADVVRQFRALIVNTISADAESDGQLMMIGLVLIVIDGSNTIAEDERYKFLTIIADYSKKTPPEFSPFDY</sequence>
<proteinExistence type="predicted"/>
<dbReference type="Proteomes" id="UP000283269">
    <property type="component" value="Unassembled WGS sequence"/>
</dbReference>
<organism evidence="1 2">
    <name type="scientific">Psilocybe cyanescens</name>
    <dbReference type="NCBI Taxonomy" id="93625"/>
    <lineage>
        <taxon>Eukaryota</taxon>
        <taxon>Fungi</taxon>
        <taxon>Dikarya</taxon>
        <taxon>Basidiomycota</taxon>
        <taxon>Agaricomycotina</taxon>
        <taxon>Agaricomycetes</taxon>
        <taxon>Agaricomycetidae</taxon>
        <taxon>Agaricales</taxon>
        <taxon>Agaricineae</taxon>
        <taxon>Strophariaceae</taxon>
        <taxon>Psilocybe</taxon>
    </lineage>
</organism>
<protein>
    <submittedName>
        <fullName evidence="1">Uncharacterized protein</fullName>
    </submittedName>
</protein>
<gene>
    <name evidence="1" type="ORF">CVT25_011704</name>
</gene>
<evidence type="ECO:0000313" key="1">
    <source>
        <dbReference type="EMBL" id="PPQ78333.1"/>
    </source>
</evidence>
<name>A0A409WIJ8_PSICY</name>
<accession>A0A409WIJ8</accession>
<keyword evidence="2" id="KW-1185">Reference proteome</keyword>
<reference evidence="1 2" key="1">
    <citation type="journal article" date="2018" name="Evol. Lett.">
        <title>Horizontal gene cluster transfer increased hallucinogenic mushroom diversity.</title>
        <authorList>
            <person name="Reynolds H.T."/>
            <person name="Vijayakumar V."/>
            <person name="Gluck-Thaler E."/>
            <person name="Korotkin H.B."/>
            <person name="Matheny P.B."/>
            <person name="Slot J.C."/>
        </authorList>
    </citation>
    <scope>NUCLEOTIDE SEQUENCE [LARGE SCALE GENOMIC DNA]</scope>
    <source>
        <strain evidence="1 2">2631</strain>
    </source>
</reference>
<dbReference type="AlphaFoldDB" id="A0A409WIJ8"/>
<dbReference type="InParanoid" id="A0A409WIJ8"/>
<dbReference type="EMBL" id="NHYD01003422">
    <property type="protein sequence ID" value="PPQ78333.1"/>
    <property type="molecule type" value="Genomic_DNA"/>
</dbReference>
<comment type="caution">
    <text evidence="1">The sequence shown here is derived from an EMBL/GenBank/DDBJ whole genome shotgun (WGS) entry which is preliminary data.</text>
</comment>